<dbReference type="Proteomes" id="UP000321362">
    <property type="component" value="Chromosome"/>
</dbReference>
<feature type="domain" description="4'-phosphopantetheinyl transferase N-terminal" evidence="4">
    <location>
        <begin position="44"/>
        <end position="127"/>
    </location>
</feature>
<dbReference type="EMBL" id="CP042437">
    <property type="protein sequence ID" value="QEC74519.1"/>
    <property type="molecule type" value="Genomic_DNA"/>
</dbReference>
<dbReference type="KEGG" id="mgk:FSB76_00595"/>
<accession>A0A5B8VSU9</accession>
<evidence type="ECO:0000256" key="1">
    <source>
        <dbReference type="ARBA" id="ARBA00010990"/>
    </source>
</evidence>
<keyword evidence="2 5" id="KW-0808">Transferase</keyword>
<feature type="domain" description="4'-phosphopantetheinyl transferase" evidence="3">
    <location>
        <begin position="132"/>
        <end position="220"/>
    </location>
</feature>
<evidence type="ECO:0000259" key="3">
    <source>
        <dbReference type="Pfam" id="PF01648"/>
    </source>
</evidence>
<gene>
    <name evidence="5" type="ORF">FSB76_00595</name>
</gene>
<dbReference type="GO" id="GO:0000287">
    <property type="term" value="F:magnesium ion binding"/>
    <property type="evidence" value="ECO:0007669"/>
    <property type="project" value="InterPro"/>
</dbReference>
<dbReference type="GO" id="GO:0008897">
    <property type="term" value="F:holo-[acyl-carrier-protein] synthase activity"/>
    <property type="evidence" value="ECO:0007669"/>
    <property type="project" value="InterPro"/>
</dbReference>
<organism evidence="5 6">
    <name type="scientific">Mucilaginibacter ginsenosidivorax</name>
    <dbReference type="NCBI Taxonomy" id="862126"/>
    <lineage>
        <taxon>Bacteria</taxon>
        <taxon>Pseudomonadati</taxon>
        <taxon>Bacteroidota</taxon>
        <taxon>Sphingobacteriia</taxon>
        <taxon>Sphingobacteriales</taxon>
        <taxon>Sphingobacteriaceae</taxon>
        <taxon>Mucilaginibacter</taxon>
    </lineage>
</organism>
<proteinExistence type="inferred from homology"/>
<reference evidence="5 6" key="1">
    <citation type="journal article" date="2013" name="J. Microbiol.">
        <title>Mucilaginibacter ginsenosidivorax sp. nov., with ginsenoside converting activity isolated from sediment.</title>
        <authorList>
            <person name="Kim J.K."/>
            <person name="Choi T.E."/>
            <person name="Liu Q.M."/>
            <person name="Park H.Y."/>
            <person name="Yi T.H."/>
            <person name="Yoon M.H."/>
            <person name="Kim S.C."/>
            <person name="Im W.T."/>
        </authorList>
    </citation>
    <scope>NUCLEOTIDE SEQUENCE [LARGE SCALE GENOMIC DNA]</scope>
    <source>
        <strain evidence="5 6">KHI28</strain>
    </source>
</reference>
<comment type="similarity">
    <text evidence="1">Belongs to the P-Pant transferase superfamily. Gsp/Sfp/HetI/AcpT family.</text>
</comment>
<dbReference type="GO" id="GO:0005829">
    <property type="term" value="C:cytosol"/>
    <property type="evidence" value="ECO:0007669"/>
    <property type="project" value="TreeGrafter"/>
</dbReference>
<evidence type="ECO:0000256" key="2">
    <source>
        <dbReference type="ARBA" id="ARBA00022679"/>
    </source>
</evidence>
<evidence type="ECO:0000313" key="6">
    <source>
        <dbReference type="Proteomes" id="UP000321362"/>
    </source>
</evidence>
<evidence type="ECO:0000259" key="4">
    <source>
        <dbReference type="Pfam" id="PF22624"/>
    </source>
</evidence>
<dbReference type="GO" id="GO:0019878">
    <property type="term" value="P:lysine biosynthetic process via aminoadipic acid"/>
    <property type="evidence" value="ECO:0007669"/>
    <property type="project" value="TreeGrafter"/>
</dbReference>
<protein>
    <submittedName>
        <fullName evidence="5">4'-phosphopantetheinyl transferase superfamily protein</fullName>
    </submittedName>
</protein>
<dbReference type="Pfam" id="PF01648">
    <property type="entry name" value="ACPS"/>
    <property type="match status" value="1"/>
</dbReference>
<dbReference type="Pfam" id="PF22624">
    <property type="entry name" value="AASDHPPT_N"/>
    <property type="match status" value="1"/>
</dbReference>
<dbReference type="InterPro" id="IPR037143">
    <property type="entry name" value="4-PPantetheinyl_Trfase_dom_sf"/>
</dbReference>
<sequence length="248" mass="28449">MTMAQVEVNIQLAETIYWQPETECNFEPENTVDVWRIYIPLYKDQTAHFLNLLQPDEIVRANRYVQEKDRIRFIISRAALREIVSRYINQPAKGIIFGSGPNKKPFIVGAALRYNVSHSANWVLIAISKTDVGVDTETIDASFKFESILEDYFSPAEISFINGNPKNFFLLWTRKEALTKATAQGLDENLKHIPSLDGMHITNTNILKTDKNWLVKSFKTDAENQGSIVCEKIIKKLCFFEIKLSKNV</sequence>
<dbReference type="PANTHER" id="PTHR12215">
    <property type="entry name" value="PHOSPHOPANTETHEINE TRANSFERASE"/>
    <property type="match status" value="1"/>
</dbReference>
<dbReference type="Gene3D" id="3.90.470.20">
    <property type="entry name" value="4'-phosphopantetheinyl transferase domain"/>
    <property type="match status" value="2"/>
</dbReference>
<dbReference type="PANTHER" id="PTHR12215:SF10">
    <property type="entry name" value="L-AMINOADIPATE-SEMIALDEHYDE DEHYDROGENASE-PHOSPHOPANTETHEINYL TRANSFERASE"/>
    <property type="match status" value="1"/>
</dbReference>
<keyword evidence="6" id="KW-1185">Reference proteome</keyword>
<evidence type="ECO:0000313" key="5">
    <source>
        <dbReference type="EMBL" id="QEC74519.1"/>
    </source>
</evidence>
<dbReference type="InterPro" id="IPR050559">
    <property type="entry name" value="P-Pant_transferase_sf"/>
</dbReference>
<dbReference type="InterPro" id="IPR008278">
    <property type="entry name" value="4-PPantetheinyl_Trfase_dom"/>
</dbReference>
<name>A0A5B8VSU9_9SPHI</name>
<dbReference type="SUPFAM" id="SSF56214">
    <property type="entry name" value="4'-phosphopantetheinyl transferase"/>
    <property type="match status" value="2"/>
</dbReference>
<dbReference type="InterPro" id="IPR055066">
    <property type="entry name" value="AASDHPPT_N"/>
</dbReference>
<dbReference type="AlphaFoldDB" id="A0A5B8VSU9"/>